<evidence type="ECO:0000313" key="3">
    <source>
        <dbReference type="Proteomes" id="UP000032512"/>
    </source>
</evidence>
<feature type="region of interest" description="Disordered" evidence="1">
    <location>
        <begin position="43"/>
        <end position="62"/>
    </location>
</feature>
<sequence>MPYAQHVQLNQLKSKIKKHKFFSALSKVTRRISFDALQKASVIRSNQQPDDQQNQKRTGRSLPGFSYLAAFLR</sequence>
<evidence type="ECO:0000256" key="1">
    <source>
        <dbReference type="SAM" id="MobiDB-lite"/>
    </source>
</evidence>
<accession>A0A0D6Z7C8</accession>
<name>A0A0D6Z7C8_9BACI</name>
<reference evidence="2 3" key="1">
    <citation type="submission" date="2015-01" db="EMBL/GenBank/DDBJ databases">
        <title>Draft genome sequences of the supercritical CO2 tolerant bacteria Bacillus subterraneus MITOT1 and Bacillus cereus MIT0214.</title>
        <authorList>
            <person name="Peet K.C."/>
            <person name="Thompson J.R."/>
        </authorList>
    </citation>
    <scope>NUCLEOTIDE SEQUENCE [LARGE SCALE GENOMIC DNA]</scope>
    <source>
        <strain evidence="2 3">MITOT1</strain>
    </source>
</reference>
<gene>
    <name evidence="2" type="ORF">UB32_13670</name>
</gene>
<comment type="caution">
    <text evidence="2">The sequence shown here is derived from an EMBL/GenBank/DDBJ whole genome shotgun (WGS) entry which is preliminary data.</text>
</comment>
<keyword evidence="3" id="KW-1185">Reference proteome</keyword>
<evidence type="ECO:0000313" key="2">
    <source>
        <dbReference type="EMBL" id="KIY21472.1"/>
    </source>
</evidence>
<protein>
    <submittedName>
        <fullName evidence="2">Uncharacterized protein</fullName>
    </submittedName>
</protein>
<proteinExistence type="predicted"/>
<dbReference type="EMBL" id="JXIQ01000105">
    <property type="protein sequence ID" value="KIY21472.1"/>
    <property type="molecule type" value="Genomic_DNA"/>
</dbReference>
<dbReference type="Proteomes" id="UP000032512">
    <property type="component" value="Unassembled WGS sequence"/>
</dbReference>
<feature type="compositionally biased region" description="Polar residues" evidence="1">
    <location>
        <begin position="43"/>
        <end position="56"/>
    </location>
</feature>
<dbReference type="AlphaFoldDB" id="A0A0D6Z7C8"/>
<organism evidence="2 3">
    <name type="scientific">Mesobacillus subterraneus</name>
    <dbReference type="NCBI Taxonomy" id="285983"/>
    <lineage>
        <taxon>Bacteria</taxon>
        <taxon>Bacillati</taxon>
        <taxon>Bacillota</taxon>
        <taxon>Bacilli</taxon>
        <taxon>Bacillales</taxon>
        <taxon>Bacillaceae</taxon>
        <taxon>Mesobacillus</taxon>
    </lineage>
</organism>